<evidence type="ECO:0000313" key="2">
    <source>
        <dbReference type="Proteomes" id="UP001595387"/>
    </source>
</evidence>
<proteinExistence type="predicted"/>
<evidence type="ECO:0008006" key="3">
    <source>
        <dbReference type="Google" id="ProtNLM"/>
    </source>
</evidence>
<name>A0ABV7A624_9BACI</name>
<reference evidence="2" key="1">
    <citation type="journal article" date="2019" name="Int. J. Syst. Evol. Microbiol.">
        <title>The Global Catalogue of Microorganisms (GCM) 10K type strain sequencing project: providing services to taxonomists for standard genome sequencing and annotation.</title>
        <authorList>
            <consortium name="The Broad Institute Genomics Platform"/>
            <consortium name="The Broad Institute Genome Sequencing Center for Infectious Disease"/>
            <person name="Wu L."/>
            <person name="Ma J."/>
        </authorList>
    </citation>
    <scope>NUCLEOTIDE SEQUENCE [LARGE SCALE GENOMIC DNA]</scope>
    <source>
        <strain evidence="2">KCTC 13193</strain>
    </source>
</reference>
<evidence type="ECO:0000313" key="1">
    <source>
        <dbReference type="EMBL" id="MFC2948541.1"/>
    </source>
</evidence>
<dbReference type="EMBL" id="JBHRRZ010000015">
    <property type="protein sequence ID" value="MFC2948541.1"/>
    <property type="molecule type" value="Genomic_DNA"/>
</dbReference>
<comment type="caution">
    <text evidence="1">The sequence shown here is derived from an EMBL/GenBank/DDBJ whole genome shotgun (WGS) entry which is preliminary data.</text>
</comment>
<organism evidence="1 2">
    <name type="scientific">Virgibacillus sediminis</name>
    <dbReference type="NCBI Taxonomy" id="202260"/>
    <lineage>
        <taxon>Bacteria</taxon>
        <taxon>Bacillati</taxon>
        <taxon>Bacillota</taxon>
        <taxon>Bacilli</taxon>
        <taxon>Bacillales</taxon>
        <taxon>Bacillaceae</taxon>
        <taxon>Virgibacillus</taxon>
    </lineage>
</organism>
<sequence length="152" mass="16170">MPITSYEKYMSEAKSKGKLANYQDYSAITKGAAADVAYGIAVQLGTDPETVVPFAGSTPEGIALAREQHDWITNADDQFYPVNKPVAVVTKGVIWVEVEEDVLSGDTPVVDNATGNFRPSSTATTEVTEMPSAKFRSAAAAGDLAQLEINLP</sequence>
<protein>
    <recommendedName>
        <fullName evidence="3">Phage tail protein</fullName>
    </recommendedName>
</protein>
<keyword evidence="2" id="KW-1185">Reference proteome</keyword>
<gene>
    <name evidence="1" type="ORF">ACFODW_09335</name>
</gene>
<accession>A0ABV7A624</accession>
<dbReference type="InterPro" id="IPR054438">
    <property type="entry name" value="Struct_cement_gp24/gp6"/>
</dbReference>
<dbReference type="Proteomes" id="UP001595387">
    <property type="component" value="Unassembled WGS sequence"/>
</dbReference>
<dbReference type="Pfam" id="PF22758">
    <property type="entry name" value="Phage_cement"/>
    <property type="match status" value="1"/>
</dbReference>
<dbReference type="RefSeq" id="WP_390305640.1">
    <property type="nucleotide sequence ID" value="NZ_JBHRRZ010000015.1"/>
</dbReference>